<sequence>MPARKREAPATFPGFIEPARPNLLKAAPSGTKWIHEIKFDGYRIQAHINAGRVSLWTRNGNDYTDRYPDVAAAFKGLPISNAIFDGEIIVPNHGGGDFAALHGRKLHSDVQYQIFDLLWLNGSRPSRRVADEA</sequence>
<evidence type="ECO:0000313" key="5">
    <source>
        <dbReference type="Proteomes" id="UP000236884"/>
    </source>
</evidence>
<dbReference type="InterPro" id="IPR012310">
    <property type="entry name" value="DNA_ligase_ATP-dep_cent"/>
</dbReference>
<proteinExistence type="inferred from homology"/>
<dbReference type="Gene3D" id="3.30.470.30">
    <property type="entry name" value="DNA ligase/mRNA capping enzyme"/>
    <property type="match status" value="1"/>
</dbReference>
<evidence type="ECO:0000259" key="3">
    <source>
        <dbReference type="Pfam" id="PF01068"/>
    </source>
</evidence>
<name>A0A0S3PUC7_9BRAD</name>
<dbReference type="SUPFAM" id="SSF56091">
    <property type="entry name" value="DNA ligase/mRNA capping enzyme, catalytic domain"/>
    <property type="match status" value="1"/>
</dbReference>
<evidence type="ECO:0000313" key="4">
    <source>
        <dbReference type="EMBL" id="BAT59491.1"/>
    </source>
</evidence>
<protein>
    <submittedName>
        <fullName evidence="4">Putative DNA ligase-like protein/MT0965</fullName>
    </submittedName>
</protein>
<dbReference type="GO" id="GO:0006310">
    <property type="term" value="P:DNA recombination"/>
    <property type="evidence" value="ECO:0007669"/>
    <property type="project" value="InterPro"/>
</dbReference>
<evidence type="ECO:0000256" key="2">
    <source>
        <dbReference type="ARBA" id="ARBA00022598"/>
    </source>
</evidence>
<evidence type="ECO:0000256" key="1">
    <source>
        <dbReference type="ARBA" id="ARBA00007572"/>
    </source>
</evidence>
<dbReference type="Pfam" id="PF01068">
    <property type="entry name" value="DNA_ligase_A_M"/>
    <property type="match status" value="1"/>
</dbReference>
<comment type="similarity">
    <text evidence="1">Belongs to the ATP-dependent DNA ligase family.</text>
</comment>
<keyword evidence="5" id="KW-1185">Reference proteome</keyword>
<dbReference type="GO" id="GO:0003910">
    <property type="term" value="F:DNA ligase (ATP) activity"/>
    <property type="evidence" value="ECO:0007669"/>
    <property type="project" value="InterPro"/>
</dbReference>
<reference evidence="4 5" key="1">
    <citation type="submission" date="2015-08" db="EMBL/GenBank/DDBJ databases">
        <title>Investigation of the bacterial diversity of lava forest soil.</title>
        <authorList>
            <person name="Lee J.S."/>
        </authorList>
    </citation>
    <scope>NUCLEOTIDE SEQUENCE [LARGE SCALE GENOMIC DNA]</scope>
    <source>
        <strain evidence="4 5">GJW-30</strain>
    </source>
</reference>
<dbReference type="GO" id="GO:0005524">
    <property type="term" value="F:ATP binding"/>
    <property type="evidence" value="ECO:0007669"/>
    <property type="project" value="InterPro"/>
</dbReference>
<dbReference type="KEGG" id="vgo:GJW-30_1_02024"/>
<accession>A0A0S3PUC7</accession>
<dbReference type="RefSeq" id="WP_157746726.1">
    <property type="nucleotide sequence ID" value="NZ_AP014946.1"/>
</dbReference>
<dbReference type="AlphaFoldDB" id="A0A0S3PUC7"/>
<dbReference type="EMBL" id="AP014946">
    <property type="protein sequence ID" value="BAT59491.1"/>
    <property type="molecule type" value="Genomic_DNA"/>
</dbReference>
<dbReference type="GO" id="GO:0006281">
    <property type="term" value="P:DNA repair"/>
    <property type="evidence" value="ECO:0007669"/>
    <property type="project" value="InterPro"/>
</dbReference>
<dbReference type="PANTHER" id="PTHR45674">
    <property type="entry name" value="DNA LIGASE 1/3 FAMILY MEMBER"/>
    <property type="match status" value="1"/>
</dbReference>
<dbReference type="PANTHER" id="PTHR45674:SF4">
    <property type="entry name" value="DNA LIGASE 1"/>
    <property type="match status" value="1"/>
</dbReference>
<feature type="domain" description="ATP-dependent DNA ligase family profile" evidence="3">
    <location>
        <begin position="30"/>
        <end position="123"/>
    </location>
</feature>
<dbReference type="Proteomes" id="UP000236884">
    <property type="component" value="Chromosome"/>
</dbReference>
<gene>
    <name evidence="4" type="ORF">GJW-30_1_02024</name>
</gene>
<keyword evidence="2 4" id="KW-0436">Ligase</keyword>
<dbReference type="InterPro" id="IPR050191">
    <property type="entry name" value="ATP-dep_DNA_ligase"/>
</dbReference>
<organism evidence="4 5">
    <name type="scientific">Variibacter gotjawalensis</name>
    <dbReference type="NCBI Taxonomy" id="1333996"/>
    <lineage>
        <taxon>Bacteria</taxon>
        <taxon>Pseudomonadati</taxon>
        <taxon>Pseudomonadota</taxon>
        <taxon>Alphaproteobacteria</taxon>
        <taxon>Hyphomicrobiales</taxon>
        <taxon>Nitrobacteraceae</taxon>
        <taxon>Variibacter</taxon>
    </lineage>
</organism>